<feature type="transmembrane region" description="Helical" evidence="1">
    <location>
        <begin position="76"/>
        <end position="97"/>
    </location>
</feature>
<organism evidence="3 5">
    <name type="scientific">Solemya velum gill symbiont</name>
    <dbReference type="NCBI Taxonomy" id="2340"/>
    <lineage>
        <taxon>Bacteria</taxon>
        <taxon>Pseudomonadati</taxon>
        <taxon>Pseudomonadota</taxon>
        <taxon>Gammaproteobacteria</taxon>
        <taxon>sulfur-oxidizing symbionts</taxon>
    </lineage>
</organism>
<name>A0A0B0HEY5_SOVGS</name>
<dbReference type="STRING" id="2340.JV46_22880"/>
<gene>
    <name evidence="4" type="ORF">BOV88_04270</name>
    <name evidence="3" type="ORF">JV46_22880</name>
</gene>
<dbReference type="PANTHER" id="PTHR36435:SF1">
    <property type="entry name" value="CAAX AMINO TERMINAL PROTEASE FAMILY PROTEIN"/>
    <property type="match status" value="1"/>
</dbReference>
<keyword evidence="1" id="KW-0472">Membrane</keyword>
<sequence>MKYELIDSKMTAILPFTLFVFPALLEELFFRGVLIPRNVVDSGRKKTFKAIGLSTLAFVLWHPANALLLNGSAIPLFLDSWFLVIVAALGITCGYSYAVSRSIWVPVIIHWATVTVWVIFLGGRNLVLGQ</sequence>
<keyword evidence="5" id="KW-1185">Reference proteome</keyword>
<keyword evidence="3" id="KW-0645">Protease</keyword>
<dbReference type="GO" id="GO:0006508">
    <property type="term" value="P:proteolysis"/>
    <property type="evidence" value="ECO:0007669"/>
    <property type="project" value="UniProtKB-KW"/>
</dbReference>
<dbReference type="Pfam" id="PF02517">
    <property type="entry name" value="Rce1-like"/>
    <property type="match status" value="1"/>
</dbReference>
<dbReference type="InterPro" id="IPR052710">
    <property type="entry name" value="CAAX_protease"/>
</dbReference>
<keyword evidence="3" id="KW-0378">Hydrolase</keyword>
<dbReference type="GO" id="GO:0004175">
    <property type="term" value="F:endopeptidase activity"/>
    <property type="evidence" value="ECO:0007669"/>
    <property type="project" value="UniProtKB-ARBA"/>
</dbReference>
<evidence type="ECO:0000313" key="4">
    <source>
        <dbReference type="EMBL" id="OOY35469.1"/>
    </source>
</evidence>
<feature type="domain" description="CAAX prenyl protease 2/Lysostaphin resistance protein A-like" evidence="2">
    <location>
        <begin position="12"/>
        <end position="113"/>
    </location>
</feature>
<dbReference type="eggNOG" id="COG4449">
    <property type="taxonomic scope" value="Bacteria"/>
</dbReference>
<dbReference type="GeneID" id="86991342"/>
<evidence type="ECO:0000313" key="5">
    <source>
        <dbReference type="Proteomes" id="UP000030856"/>
    </source>
</evidence>
<proteinExistence type="predicted"/>
<dbReference type="Proteomes" id="UP000030856">
    <property type="component" value="Unassembled WGS sequence"/>
</dbReference>
<feature type="transmembrane region" description="Helical" evidence="1">
    <location>
        <begin position="50"/>
        <end position="69"/>
    </location>
</feature>
<dbReference type="InterPro" id="IPR003675">
    <property type="entry name" value="Rce1/LyrA-like_dom"/>
</dbReference>
<comment type="caution">
    <text evidence="3">The sequence shown here is derived from an EMBL/GenBank/DDBJ whole genome shotgun (WGS) entry which is preliminary data.</text>
</comment>
<reference evidence="4 6" key="2">
    <citation type="submission" date="2016-11" db="EMBL/GenBank/DDBJ databases">
        <title>Mixed transmission modes and dynamic genome evolution in an obligate animal-bacterial symbiosis.</title>
        <authorList>
            <person name="Russell S.L."/>
            <person name="Corbett-Detig R.B."/>
            <person name="Cavanaugh C.M."/>
        </authorList>
    </citation>
    <scope>NUCLEOTIDE SEQUENCE [LARGE SCALE GENOMIC DNA]</scope>
    <source>
        <strain evidence="4">MA-KB16</strain>
    </source>
</reference>
<dbReference type="AlphaFoldDB" id="A0A0B0HEY5"/>
<accession>A0A0B0HEY5</accession>
<evidence type="ECO:0000313" key="6">
    <source>
        <dbReference type="Proteomes" id="UP000190962"/>
    </source>
</evidence>
<reference evidence="3 5" key="1">
    <citation type="journal article" date="2014" name="BMC Genomics">
        <title>The genome of the intracellular bacterium of the coastal bivalve, Solemya velum: a blueprint for thriving in and out of symbiosis.</title>
        <authorList>
            <person name="Dmytrenko O."/>
            <person name="Russell S.L."/>
            <person name="Loo W.T."/>
            <person name="Fontanez K.M."/>
            <person name="Liao L."/>
            <person name="Roeselers G."/>
            <person name="Sharma R."/>
            <person name="Stewart F.J."/>
            <person name="Newton I.L."/>
            <person name="Woyke T."/>
            <person name="Wu D."/>
            <person name="Lang J.M."/>
            <person name="Eisen J.A."/>
            <person name="Cavanaugh C.M."/>
        </authorList>
    </citation>
    <scope>NUCLEOTIDE SEQUENCE [LARGE SCALE GENOMIC DNA]</scope>
    <source>
        <strain evidence="3 5">WH</strain>
    </source>
</reference>
<dbReference type="EMBL" id="MPNX01000004">
    <property type="protein sequence ID" value="OOY35469.1"/>
    <property type="molecule type" value="Genomic_DNA"/>
</dbReference>
<evidence type="ECO:0000313" key="3">
    <source>
        <dbReference type="EMBL" id="KHF26464.1"/>
    </source>
</evidence>
<feature type="transmembrane region" description="Helical" evidence="1">
    <location>
        <begin position="103"/>
        <end position="123"/>
    </location>
</feature>
<dbReference type="Proteomes" id="UP000190962">
    <property type="component" value="Unassembled WGS sequence"/>
</dbReference>
<evidence type="ECO:0000259" key="2">
    <source>
        <dbReference type="Pfam" id="PF02517"/>
    </source>
</evidence>
<keyword evidence="1" id="KW-0812">Transmembrane</keyword>
<dbReference type="GO" id="GO:0080120">
    <property type="term" value="P:CAAX-box protein maturation"/>
    <property type="evidence" value="ECO:0007669"/>
    <property type="project" value="UniProtKB-ARBA"/>
</dbReference>
<protein>
    <submittedName>
        <fullName evidence="3">Protease</fullName>
    </submittedName>
</protein>
<dbReference type="EMBL" id="JRAA01000001">
    <property type="protein sequence ID" value="KHF26464.1"/>
    <property type="molecule type" value="Genomic_DNA"/>
</dbReference>
<keyword evidence="1" id="KW-1133">Transmembrane helix</keyword>
<dbReference type="RefSeq" id="WP_052132049.1">
    <property type="nucleotide sequence ID" value="NZ_MPQG01000004.1"/>
</dbReference>
<evidence type="ECO:0000256" key="1">
    <source>
        <dbReference type="SAM" id="Phobius"/>
    </source>
</evidence>
<feature type="transmembrane region" description="Helical" evidence="1">
    <location>
        <begin position="12"/>
        <end position="30"/>
    </location>
</feature>
<dbReference type="PANTHER" id="PTHR36435">
    <property type="entry name" value="SLR1288 PROTEIN"/>
    <property type="match status" value="1"/>
</dbReference>